<dbReference type="InterPro" id="IPR001258">
    <property type="entry name" value="NHL_repeat"/>
</dbReference>
<dbReference type="EMBL" id="CAJNOE010000064">
    <property type="protein sequence ID" value="CAF0844892.1"/>
    <property type="molecule type" value="Genomic_DNA"/>
</dbReference>
<dbReference type="PANTHER" id="PTHR46388:SF2">
    <property type="entry name" value="NHL REPEAT-CONTAINING PROTEIN 2"/>
    <property type="match status" value="1"/>
</dbReference>
<evidence type="ECO:0000313" key="6">
    <source>
        <dbReference type="Proteomes" id="UP000663868"/>
    </source>
</evidence>
<keyword evidence="3" id="KW-1133">Transmembrane helix</keyword>
<dbReference type="Gene3D" id="2.120.10.30">
    <property type="entry name" value="TolB, C-terminal domain"/>
    <property type="match status" value="2"/>
</dbReference>
<sequence>MMGQNQIGSELITSNSQQTSTDQPTLLIKCFKKKKFLWITTGIIVVILIVTIPVVIIKSKTADITKLSNATTETINMINVSTVTSETTMIRKQPTVITKTTIQKSTTTTYNPTTEDFDLMSNPLCSLLVQSKPESDKWKQHGITVAEKGGQGNSLSQLSVPQGMYIDDDESILIADTGNHRIVKWKDDPNNGQVIVGGMGMGDRQDQLSVPFDVTVDKQKNAIIICDHGNRRVMRLFRQSQTNPQILISNIACGGLAMDKNGSLYVSEMYKAEVIRWKEGDTYGIIVAGGNNDGNHSSQLNRPRHIFVDEDYAVYVADTQNHRIMKWKKDAKEGIVVAGGNGYGNHLNQLLCLMQ</sequence>
<dbReference type="CDD" id="cd05819">
    <property type="entry name" value="NHL"/>
    <property type="match status" value="1"/>
</dbReference>
<name>A0A818I603_9BILA</name>
<feature type="transmembrane region" description="Helical" evidence="3">
    <location>
        <begin position="36"/>
        <end position="57"/>
    </location>
</feature>
<organism evidence="5 6">
    <name type="scientific">Adineta steineri</name>
    <dbReference type="NCBI Taxonomy" id="433720"/>
    <lineage>
        <taxon>Eukaryota</taxon>
        <taxon>Metazoa</taxon>
        <taxon>Spiralia</taxon>
        <taxon>Gnathifera</taxon>
        <taxon>Rotifera</taxon>
        <taxon>Eurotatoria</taxon>
        <taxon>Bdelloidea</taxon>
        <taxon>Adinetida</taxon>
        <taxon>Adinetidae</taxon>
        <taxon>Adineta</taxon>
    </lineage>
</organism>
<dbReference type="EMBL" id="CAJOBB010000019">
    <property type="protein sequence ID" value="CAF3514142.1"/>
    <property type="molecule type" value="Genomic_DNA"/>
</dbReference>
<proteinExistence type="predicted"/>
<evidence type="ECO:0000256" key="2">
    <source>
        <dbReference type="PROSITE-ProRule" id="PRU00504"/>
    </source>
</evidence>
<dbReference type="PROSITE" id="PS51125">
    <property type="entry name" value="NHL"/>
    <property type="match status" value="1"/>
</dbReference>
<dbReference type="Proteomes" id="UP000663868">
    <property type="component" value="Unassembled WGS sequence"/>
</dbReference>
<evidence type="ECO:0000313" key="5">
    <source>
        <dbReference type="EMBL" id="CAF3514142.1"/>
    </source>
</evidence>
<dbReference type="InterPro" id="IPR011042">
    <property type="entry name" value="6-blade_b-propeller_TolB-like"/>
</dbReference>
<keyword evidence="1" id="KW-0677">Repeat</keyword>
<dbReference type="Proteomes" id="UP000663860">
    <property type="component" value="Unassembled WGS sequence"/>
</dbReference>
<accession>A0A818I603</accession>
<feature type="repeat" description="NHL" evidence="2">
    <location>
        <begin position="157"/>
        <end position="188"/>
    </location>
</feature>
<reference evidence="5" key="1">
    <citation type="submission" date="2021-02" db="EMBL/GenBank/DDBJ databases">
        <authorList>
            <person name="Nowell W R."/>
        </authorList>
    </citation>
    <scope>NUCLEOTIDE SEQUENCE</scope>
</reference>
<dbReference type="SUPFAM" id="SSF101898">
    <property type="entry name" value="NHL repeat"/>
    <property type="match status" value="1"/>
</dbReference>
<keyword evidence="3" id="KW-0472">Membrane</keyword>
<protein>
    <submittedName>
        <fullName evidence="5">Uncharacterized protein</fullName>
    </submittedName>
</protein>
<dbReference type="PANTHER" id="PTHR46388">
    <property type="entry name" value="NHL REPEAT-CONTAINING PROTEIN 2"/>
    <property type="match status" value="1"/>
</dbReference>
<dbReference type="Pfam" id="PF01436">
    <property type="entry name" value="NHL"/>
    <property type="match status" value="1"/>
</dbReference>
<evidence type="ECO:0000313" key="4">
    <source>
        <dbReference type="EMBL" id="CAF0844892.1"/>
    </source>
</evidence>
<comment type="caution">
    <text evidence="5">The sequence shown here is derived from an EMBL/GenBank/DDBJ whole genome shotgun (WGS) entry which is preliminary data.</text>
</comment>
<keyword evidence="3" id="KW-0812">Transmembrane</keyword>
<evidence type="ECO:0000256" key="1">
    <source>
        <dbReference type="ARBA" id="ARBA00022737"/>
    </source>
</evidence>
<evidence type="ECO:0000256" key="3">
    <source>
        <dbReference type="SAM" id="Phobius"/>
    </source>
</evidence>
<dbReference type="AlphaFoldDB" id="A0A818I603"/>
<gene>
    <name evidence="4" type="ORF">IZO911_LOCUS9268</name>
    <name evidence="5" type="ORF">KXQ929_LOCUS783</name>
</gene>